<dbReference type="SUPFAM" id="SSF52980">
    <property type="entry name" value="Restriction endonuclease-like"/>
    <property type="match status" value="1"/>
</dbReference>
<dbReference type="InterPro" id="IPR011335">
    <property type="entry name" value="Restrct_endonuc-II-like"/>
</dbReference>
<evidence type="ECO:0008006" key="3">
    <source>
        <dbReference type="Google" id="ProtNLM"/>
    </source>
</evidence>
<dbReference type="GeneID" id="55565257"/>
<dbReference type="RefSeq" id="WP_013189152.1">
    <property type="nucleotide sequence ID" value="NZ_CP068112.1"/>
</dbReference>
<gene>
    <name evidence="1" type="ORF">NCTC11820_01466</name>
</gene>
<organism evidence="1 2">
    <name type="scientific">Mobiluncus curtisii</name>
    <dbReference type="NCBI Taxonomy" id="2051"/>
    <lineage>
        <taxon>Bacteria</taxon>
        <taxon>Bacillati</taxon>
        <taxon>Actinomycetota</taxon>
        <taxon>Actinomycetes</taxon>
        <taxon>Actinomycetales</taxon>
        <taxon>Actinomycetaceae</taxon>
        <taxon>Mobiluncus</taxon>
    </lineage>
</organism>
<sequence>METINCGVYTVKQLLTEYSTRDIADLVEAGNLVRIIRGWYAGPEADPDVVRALKHGGRLGCLSGCAKYGLWVPHQTNTHVILPENVPLPAARFVEFHRCIATQHAPVFGLEDCLYQAMRHHDAETGLIVLESALQAGCIGYDQAKHLATRVQKKKMATYRFLNRGAQSGSETRVRLFFQRRGVSVRTQHRTAPGWADLLVGNSWIVECDGREFHDNPRAFEIDRERDLSNATAGYLTTRLSYRQIWHDWERTTQRLSNILQKRRHRIAPRA</sequence>
<proteinExistence type="predicted"/>
<evidence type="ECO:0000313" key="2">
    <source>
        <dbReference type="Proteomes" id="UP000250245"/>
    </source>
</evidence>
<name>A0A2X2YR10_9ACTO</name>
<dbReference type="Gene3D" id="3.40.960.10">
    <property type="entry name" value="VSR Endonuclease"/>
    <property type="match status" value="1"/>
</dbReference>
<protein>
    <recommendedName>
        <fullName evidence="3">DUF559 domain-containing protein</fullName>
    </recommendedName>
</protein>
<dbReference type="AlphaFoldDB" id="A0A2X2YR10"/>
<dbReference type="EMBL" id="UASJ01000001">
    <property type="protein sequence ID" value="SQB65353.1"/>
    <property type="molecule type" value="Genomic_DNA"/>
</dbReference>
<dbReference type="OMA" id="HAMACLE"/>
<accession>A0A2X2YR10</accession>
<reference evidence="1 2" key="1">
    <citation type="submission" date="2018-06" db="EMBL/GenBank/DDBJ databases">
        <authorList>
            <consortium name="Pathogen Informatics"/>
            <person name="Doyle S."/>
        </authorList>
    </citation>
    <scope>NUCLEOTIDE SEQUENCE [LARGE SCALE GENOMIC DNA]</scope>
    <source>
        <strain evidence="1 2">NCTC11820</strain>
    </source>
</reference>
<dbReference type="Proteomes" id="UP000250245">
    <property type="component" value="Unassembled WGS sequence"/>
</dbReference>
<evidence type="ECO:0000313" key="1">
    <source>
        <dbReference type="EMBL" id="SQB65353.1"/>
    </source>
</evidence>